<dbReference type="AlphaFoldDB" id="A0A9D4IXN3"/>
<dbReference type="PANTHER" id="PTHR11474">
    <property type="entry name" value="TYROSINASE FAMILY MEMBER"/>
    <property type="match status" value="1"/>
</dbReference>
<dbReference type="InterPro" id="IPR008922">
    <property type="entry name" value="Di-copper_centre_dom_sf"/>
</dbReference>
<dbReference type="Gene3D" id="1.10.1280.10">
    <property type="entry name" value="Di-copper center containing domain from catechol oxidase"/>
    <property type="match status" value="1"/>
</dbReference>
<dbReference type="EMBL" id="JAIWYP010000007">
    <property type="protein sequence ID" value="KAH3792096.1"/>
    <property type="molecule type" value="Genomic_DNA"/>
</dbReference>
<comment type="caution">
    <text evidence="5">The sequence shown here is derived from an EMBL/GenBank/DDBJ whole genome shotgun (WGS) entry which is preliminary data.</text>
</comment>
<organism evidence="5 6">
    <name type="scientific">Dreissena polymorpha</name>
    <name type="common">Zebra mussel</name>
    <name type="synonym">Mytilus polymorpha</name>
    <dbReference type="NCBI Taxonomy" id="45954"/>
    <lineage>
        <taxon>Eukaryota</taxon>
        <taxon>Metazoa</taxon>
        <taxon>Spiralia</taxon>
        <taxon>Lophotrochozoa</taxon>
        <taxon>Mollusca</taxon>
        <taxon>Bivalvia</taxon>
        <taxon>Autobranchia</taxon>
        <taxon>Heteroconchia</taxon>
        <taxon>Euheterodonta</taxon>
        <taxon>Imparidentia</taxon>
        <taxon>Neoheterodontei</taxon>
        <taxon>Myida</taxon>
        <taxon>Dreissenoidea</taxon>
        <taxon>Dreissenidae</taxon>
        <taxon>Dreissena</taxon>
    </lineage>
</organism>
<feature type="domain" description="Tyrosinase copper-binding" evidence="4">
    <location>
        <begin position="141"/>
        <end position="158"/>
    </location>
</feature>
<feature type="signal peptide" evidence="3">
    <location>
        <begin position="1"/>
        <end position="21"/>
    </location>
</feature>
<dbReference type="PANTHER" id="PTHR11474:SF126">
    <property type="entry name" value="TYROSINASE-LIKE PROTEIN TYR-1-RELATED"/>
    <property type="match status" value="1"/>
</dbReference>
<dbReference type="InterPro" id="IPR002227">
    <property type="entry name" value="Tyrosinase_Cu-bd"/>
</dbReference>
<dbReference type="Pfam" id="PF00264">
    <property type="entry name" value="Tyrosinase"/>
    <property type="match status" value="1"/>
</dbReference>
<accession>A0A9D4IXN3</accession>
<dbReference type="PROSITE" id="PS00497">
    <property type="entry name" value="TYROSINASE_1"/>
    <property type="match status" value="1"/>
</dbReference>
<evidence type="ECO:0000256" key="3">
    <source>
        <dbReference type="SAM" id="SignalP"/>
    </source>
</evidence>
<reference evidence="5" key="1">
    <citation type="journal article" date="2019" name="bioRxiv">
        <title>The Genome of the Zebra Mussel, Dreissena polymorpha: A Resource for Invasive Species Research.</title>
        <authorList>
            <person name="McCartney M.A."/>
            <person name="Auch B."/>
            <person name="Kono T."/>
            <person name="Mallez S."/>
            <person name="Zhang Y."/>
            <person name="Obille A."/>
            <person name="Becker A."/>
            <person name="Abrahante J.E."/>
            <person name="Garbe J."/>
            <person name="Badalamenti J.P."/>
            <person name="Herman A."/>
            <person name="Mangelson H."/>
            <person name="Liachko I."/>
            <person name="Sullivan S."/>
            <person name="Sone E.D."/>
            <person name="Koren S."/>
            <person name="Silverstein K.A.T."/>
            <person name="Beckman K.B."/>
            <person name="Gohl D.M."/>
        </authorList>
    </citation>
    <scope>NUCLEOTIDE SEQUENCE</scope>
    <source>
        <strain evidence="5">Duluth1</strain>
        <tissue evidence="5">Whole animal</tissue>
    </source>
</reference>
<gene>
    <name evidence="5" type="ORF">DPMN_145586</name>
</gene>
<protein>
    <recommendedName>
        <fullName evidence="4">Tyrosinase copper-binding domain-containing protein</fullName>
    </recommendedName>
</protein>
<evidence type="ECO:0000313" key="5">
    <source>
        <dbReference type="EMBL" id="KAH3792096.1"/>
    </source>
</evidence>
<dbReference type="GO" id="GO:0046872">
    <property type="term" value="F:metal ion binding"/>
    <property type="evidence" value="ECO:0007669"/>
    <property type="project" value="UniProtKB-KW"/>
</dbReference>
<keyword evidence="1" id="KW-0479">Metal-binding</keyword>
<dbReference type="PRINTS" id="PR00092">
    <property type="entry name" value="TYROSINASE"/>
</dbReference>
<sequence>MFEKGVVVVSFWCAIAALVSSQQPCPSNVFVKPAEVIACEQRVQNEPVNQTLAAEACMRTYFVNRFTANLLLPEDYALLAEFAAKKFGKNPPVSGYRVRRDIRVLSVTERQKLFRAFNVLYKTGVLARFGRIHGQQVLRKHHGASFLPWHRVFLAAVEEKLREIDPDVSLAYWDYSMDYYLPLPSDSVIWSSCFAGNGDGVVSEGPFRFMYGGLNELIRRDIAGNGTCPPRLINKDDIDQLMRFCYYANITTGNPPNYYQQVNNLEVLHDGVHDWVGGDMSYVRHAPYDFVFYMHHAFIDYIWERFRTRQSSLSCRVDVERDYREPGDYAVDNFPGHAPWEEMHGFEYLQNRDGLWRNWTTAFYGYEPAPRCPECGNSENLYCDREIDPRRPEGVCVTKTKFFCVDPPLTDFDRDKPFEEPLGGGAILTQSTIHKGLPGDGRTRFMSQEEGLAILREQIGHVNSSTPSVMYKVKGPGAQENGKQTLTLNLHEELYVISSADSKGALETYDAIIRALLTTTAAILASYF</sequence>
<evidence type="ECO:0000256" key="2">
    <source>
        <dbReference type="ARBA" id="ARBA00023008"/>
    </source>
</evidence>
<evidence type="ECO:0000256" key="1">
    <source>
        <dbReference type="ARBA" id="ARBA00022723"/>
    </source>
</evidence>
<dbReference type="Proteomes" id="UP000828390">
    <property type="component" value="Unassembled WGS sequence"/>
</dbReference>
<keyword evidence="3" id="KW-0732">Signal</keyword>
<keyword evidence="6" id="KW-1185">Reference proteome</keyword>
<dbReference type="InterPro" id="IPR050316">
    <property type="entry name" value="Tyrosinase/Hemocyanin"/>
</dbReference>
<evidence type="ECO:0000313" key="6">
    <source>
        <dbReference type="Proteomes" id="UP000828390"/>
    </source>
</evidence>
<evidence type="ECO:0000259" key="4">
    <source>
        <dbReference type="PROSITE" id="PS00497"/>
    </source>
</evidence>
<feature type="chain" id="PRO_5038758944" description="Tyrosinase copper-binding domain-containing protein" evidence="3">
    <location>
        <begin position="22"/>
        <end position="528"/>
    </location>
</feature>
<name>A0A9D4IXN3_DREPO</name>
<dbReference type="GO" id="GO:0016491">
    <property type="term" value="F:oxidoreductase activity"/>
    <property type="evidence" value="ECO:0007669"/>
    <property type="project" value="InterPro"/>
</dbReference>
<proteinExistence type="predicted"/>
<keyword evidence="2" id="KW-0186">Copper</keyword>
<reference evidence="5" key="2">
    <citation type="submission" date="2020-11" db="EMBL/GenBank/DDBJ databases">
        <authorList>
            <person name="McCartney M.A."/>
            <person name="Auch B."/>
            <person name="Kono T."/>
            <person name="Mallez S."/>
            <person name="Becker A."/>
            <person name="Gohl D.M."/>
            <person name="Silverstein K.A.T."/>
            <person name="Koren S."/>
            <person name="Bechman K.B."/>
            <person name="Herman A."/>
            <person name="Abrahante J.E."/>
            <person name="Garbe J."/>
        </authorList>
    </citation>
    <scope>NUCLEOTIDE SEQUENCE</scope>
    <source>
        <strain evidence="5">Duluth1</strain>
        <tissue evidence="5">Whole animal</tissue>
    </source>
</reference>
<dbReference type="SUPFAM" id="SSF48056">
    <property type="entry name" value="Di-copper centre-containing domain"/>
    <property type="match status" value="1"/>
</dbReference>